<dbReference type="CDD" id="cd10147">
    <property type="entry name" value="Wzt_C-like"/>
    <property type="match status" value="1"/>
</dbReference>
<keyword evidence="6 8" id="KW-0067">ATP-binding</keyword>
<dbReference type="PANTHER" id="PTHR46743:SF2">
    <property type="entry name" value="TEICHOIC ACIDS EXPORT ATP-BINDING PROTEIN TAGH"/>
    <property type="match status" value="1"/>
</dbReference>
<dbReference type="GO" id="GO:0016020">
    <property type="term" value="C:membrane"/>
    <property type="evidence" value="ECO:0007669"/>
    <property type="project" value="InterPro"/>
</dbReference>
<dbReference type="GO" id="GO:0016887">
    <property type="term" value="F:ATP hydrolysis activity"/>
    <property type="evidence" value="ECO:0007669"/>
    <property type="project" value="InterPro"/>
</dbReference>
<comment type="caution">
    <text evidence="8">The sequence shown here is derived from an EMBL/GenBank/DDBJ whole genome shotgun (WGS) entry which is preliminary data.</text>
</comment>
<keyword evidence="5" id="KW-0547">Nucleotide-binding</keyword>
<dbReference type="CDD" id="cd03220">
    <property type="entry name" value="ABC_KpsT_Wzt"/>
    <property type="match status" value="1"/>
</dbReference>
<dbReference type="Proteomes" id="UP000220629">
    <property type="component" value="Unassembled WGS sequence"/>
</dbReference>
<dbReference type="GO" id="GO:0005524">
    <property type="term" value="F:ATP binding"/>
    <property type="evidence" value="ECO:0007669"/>
    <property type="project" value="UniProtKB-KW"/>
</dbReference>
<dbReference type="SUPFAM" id="SSF52540">
    <property type="entry name" value="P-loop containing nucleoside triphosphate hydrolases"/>
    <property type="match status" value="1"/>
</dbReference>
<keyword evidence="2" id="KW-0813">Transport</keyword>
<dbReference type="Pfam" id="PF00005">
    <property type="entry name" value="ABC_tran"/>
    <property type="match status" value="1"/>
</dbReference>
<dbReference type="InterPro" id="IPR027417">
    <property type="entry name" value="P-loop_NTPase"/>
</dbReference>
<dbReference type="PANTHER" id="PTHR46743">
    <property type="entry name" value="TEICHOIC ACIDS EXPORT ATP-BINDING PROTEIN TAGH"/>
    <property type="match status" value="1"/>
</dbReference>
<sequence length="466" mass="50039">MPKQTVIRASGVAKGFRSHDLPANLLKQAALGAASRLLPSGASRDYLTAKAASYGSVFWALEDVGFEVAQGETIGIIGRNGSGKSTLLQIVCQTLNPSRGTVETQGRVAALLELGSGFDPEYTGRENVYLNAQLHGLSRRQIDQRLDSIIAFADIGEFIDQPVKTYSSGMFVRLAFAVIAHVDADILVVDEALAVGDTFFTQKCLRFMDQFRKTGTILFVSHDTSTVKKLCTRVIWIDGGKVRLEGDPELVCNAYLDAYFNAAPAGAATARTRAGAASRAGGAARTSTQGDSRLALINRSGFRNDIEVLRFDPHAASFGSGAARIVDVSIVDAENRALCWAVGGESVTLRVSAAIFEAVRSPIVGFFFNDALGQSLFGDNTFLTYRGEPVACSAGERLVADFSFVMPRLPLGDYSINVAIADGTQQDHIQLHWIHDALPLRVQASSVANYLLAVPMRRVGVSVSRV</sequence>
<evidence type="ECO:0000256" key="1">
    <source>
        <dbReference type="ARBA" id="ARBA00005417"/>
    </source>
</evidence>
<gene>
    <name evidence="8" type="ORF">CRM94_34625</name>
</gene>
<evidence type="ECO:0000313" key="8">
    <source>
        <dbReference type="EMBL" id="PEH39412.1"/>
    </source>
</evidence>
<dbReference type="InterPro" id="IPR003439">
    <property type="entry name" value="ABC_transporter-like_ATP-bd"/>
</dbReference>
<dbReference type="GO" id="GO:0140359">
    <property type="term" value="F:ABC-type transporter activity"/>
    <property type="evidence" value="ECO:0007669"/>
    <property type="project" value="InterPro"/>
</dbReference>
<dbReference type="Gene3D" id="2.70.50.60">
    <property type="entry name" value="abc- transporter (atp binding component) like domain"/>
    <property type="match status" value="1"/>
</dbReference>
<dbReference type="InterPro" id="IPR017871">
    <property type="entry name" value="ABC_transporter-like_CS"/>
</dbReference>
<organism evidence="8 9">
    <name type="scientific">Burkholderia gladioli</name>
    <name type="common">Pseudomonas marginata</name>
    <name type="synonym">Phytomonas marginata</name>
    <dbReference type="NCBI Taxonomy" id="28095"/>
    <lineage>
        <taxon>Bacteria</taxon>
        <taxon>Pseudomonadati</taxon>
        <taxon>Pseudomonadota</taxon>
        <taxon>Betaproteobacteria</taxon>
        <taxon>Burkholderiales</taxon>
        <taxon>Burkholderiaceae</taxon>
        <taxon>Burkholderia</taxon>
    </lineage>
</organism>
<dbReference type="InterPro" id="IPR015860">
    <property type="entry name" value="ABC_transpr_TagH-like"/>
</dbReference>
<evidence type="ECO:0000256" key="4">
    <source>
        <dbReference type="ARBA" id="ARBA00022519"/>
    </source>
</evidence>
<dbReference type="SMART" id="SM00382">
    <property type="entry name" value="AAA"/>
    <property type="match status" value="1"/>
</dbReference>
<evidence type="ECO:0000256" key="2">
    <source>
        <dbReference type="ARBA" id="ARBA00022448"/>
    </source>
</evidence>
<dbReference type="EMBL" id="PDDY01000004">
    <property type="protein sequence ID" value="PEH39412.1"/>
    <property type="molecule type" value="Genomic_DNA"/>
</dbReference>
<evidence type="ECO:0000256" key="3">
    <source>
        <dbReference type="ARBA" id="ARBA00022475"/>
    </source>
</evidence>
<reference evidence="9" key="1">
    <citation type="submission" date="2017-09" db="EMBL/GenBank/DDBJ databases">
        <title>FDA dAtabase for Regulatory Grade micrObial Sequences (FDA-ARGOS): Supporting development and validation of Infectious Disease Dx tests.</title>
        <authorList>
            <person name="Minogue T."/>
            <person name="Wolcott M."/>
            <person name="Wasieloski L."/>
            <person name="Aguilar W."/>
            <person name="Moore D."/>
            <person name="Tallon L."/>
            <person name="Sadzewicz L."/>
            <person name="Ott S."/>
            <person name="Zhao X."/>
            <person name="Nagaraj S."/>
            <person name="Vavikolanu K."/>
            <person name="Aluvathingal J."/>
            <person name="Nadendla S."/>
            <person name="Sichtig H."/>
        </authorList>
    </citation>
    <scope>NUCLEOTIDE SEQUENCE [LARGE SCALE GENOMIC DNA]</scope>
    <source>
        <strain evidence="9">FDAARGOS_390</strain>
    </source>
</reference>
<dbReference type="Gene3D" id="3.40.50.300">
    <property type="entry name" value="P-loop containing nucleotide triphosphate hydrolases"/>
    <property type="match status" value="1"/>
</dbReference>
<dbReference type="Pfam" id="PF14524">
    <property type="entry name" value="Wzt_C"/>
    <property type="match status" value="1"/>
</dbReference>
<protein>
    <submittedName>
        <fullName evidence="8">ABC transporter ATP-binding protein</fullName>
    </submittedName>
</protein>
<keyword evidence="4" id="KW-0472">Membrane</keyword>
<evidence type="ECO:0000313" key="9">
    <source>
        <dbReference type="Proteomes" id="UP000220629"/>
    </source>
</evidence>
<keyword evidence="3" id="KW-1003">Cell membrane</keyword>
<feature type="domain" description="ABC transporter" evidence="7">
    <location>
        <begin position="43"/>
        <end position="264"/>
    </location>
</feature>
<dbReference type="AlphaFoldDB" id="A0A2A7S7F5"/>
<dbReference type="InterPro" id="IPR050683">
    <property type="entry name" value="Bact_Polysacc_Export_ATP-bd"/>
</dbReference>
<dbReference type="InterPro" id="IPR003593">
    <property type="entry name" value="AAA+_ATPase"/>
</dbReference>
<evidence type="ECO:0000256" key="5">
    <source>
        <dbReference type="ARBA" id="ARBA00022741"/>
    </source>
</evidence>
<proteinExistence type="inferred from homology"/>
<accession>A0A2A7S7F5</accession>
<evidence type="ECO:0000256" key="6">
    <source>
        <dbReference type="ARBA" id="ARBA00022840"/>
    </source>
</evidence>
<dbReference type="PROSITE" id="PS50893">
    <property type="entry name" value="ABC_TRANSPORTER_2"/>
    <property type="match status" value="1"/>
</dbReference>
<dbReference type="InterPro" id="IPR029439">
    <property type="entry name" value="Wzt_C"/>
</dbReference>
<dbReference type="RefSeq" id="WP_096749628.1">
    <property type="nucleotide sequence ID" value="NZ_CADEPO010000004.1"/>
</dbReference>
<name>A0A2A7S7F5_BURGA</name>
<comment type="similarity">
    <text evidence="1">Belongs to the ABC transporter superfamily.</text>
</comment>
<evidence type="ECO:0000259" key="7">
    <source>
        <dbReference type="PROSITE" id="PS50893"/>
    </source>
</evidence>
<keyword evidence="4" id="KW-0997">Cell inner membrane</keyword>
<dbReference type="PROSITE" id="PS00211">
    <property type="entry name" value="ABC_TRANSPORTER_1"/>
    <property type="match status" value="1"/>
</dbReference>